<comment type="function">
    <text evidence="10">NDH-1 shuttles electrons from NADH, via FMN and iron-sulfur (Fe-S) centers, to quinones in the respiratory chain. The immediate electron acceptor for the enzyme in this species is believed to be a menaquinone. Couples the redox reaction to proton translocation (for every two electrons transferred, four hydrogen ions are translocated across the cytoplasmic membrane), and thus conserves the redox energy in a proton gradient.</text>
</comment>
<comment type="function">
    <text evidence="1">NDH-1 shuttles electrons from NADH, via FMN and iron-sulfur (Fe-S) centers, to quinones in the respiratory chain. The immediate electron acceptor for the enzyme in this species is believed to be ubiquinone. Couples the redox reaction to proton translocation (for every two electrons transferred, four hydrogen ions are translocated across the cytoplasmic membrane), and thus conserves the redox energy in a proton gradient.</text>
</comment>
<evidence type="ECO:0000313" key="11">
    <source>
        <dbReference type="EMBL" id="QHL89174.1"/>
    </source>
</evidence>
<dbReference type="GO" id="GO:0050136">
    <property type="term" value="F:NADH dehydrogenase (quinone) (non-electrogenic) activity"/>
    <property type="evidence" value="ECO:0007669"/>
    <property type="project" value="UniProtKB-UniRule"/>
</dbReference>
<dbReference type="GO" id="GO:0042773">
    <property type="term" value="P:ATP synthesis coupled electron transport"/>
    <property type="evidence" value="ECO:0007669"/>
    <property type="project" value="InterPro"/>
</dbReference>
<gene>
    <name evidence="10 11" type="primary">nuoK</name>
    <name evidence="11" type="ORF">GU926_17750</name>
</gene>
<reference evidence="11 12" key="1">
    <citation type="submission" date="2020-01" db="EMBL/GenBank/DDBJ databases">
        <authorList>
            <person name="Kim M."/>
        </authorList>
    </citation>
    <scope>NUCLEOTIDE SEQUENCE [LARGE SCALE GENOMIC DNA]</scope>
    <source>
        <strain evidence="11 12">BT10</strain>
    </source>
</reference>
<keyword evidence="9 10" id="KW-0472">Membrane</keyword>
<dbReference type="HAMAP" id="MF_01456">
    <property type="entry name" value="NDH1_NuoK"/>
    <property type="match status" value="1"/>
</dbReference>
<keyword evidence="11" id="KW-0560">Oxidoreductase</keyword>
<keyword evidence="8 10" id="KW-1133">Transmembrane helix</keyword>
<evidence type="ECO:0000256" key="2">
    <source>
        <dbReference type="ARBA" id="ARBA00004141"/>
    </source>
</evidence>
<keyword evidence="10" id="KW-0520">NAD</keyword>
<dbReference type="Proteomes" id="UP000464214">
    <property type="component" value="Chromosome"/>
</dbReference>
<dbReference type="GO" id="GO:0030964">
    <property type="term" value="C:NADH dehydrogenase complex"/>
    <property type="evidence" value="ECO:0007669"/>
    <property type="project" value="TreeGrafter"/>
</dbReference>
<dbReference type="GO" id="GO:0048038">
    <property type="term" value="F:quinone binding"/>
    <property type="evidence" value="ECO:0007669"/>
    <property type="project" value="UniProtKB-KW"/>
</dbReference>
<dbReference type="KEGG" id="nib:GU926_17750"/>
<protein>
    <recommendedName>
        <fullName evidence="10">NADH-quinone oxidoreductase subunit K</fullName>
        <ecNumber evidence="10">7.1.1.-</ecNumber>
    </recommendedName>
    <alternativeName>
        <fullName evidence="10">NADH dehydrogenase I subunit K</fullName>
    </alternativeName>
    <alternativeName>
        <fullName evidence="10">NDH-1 subunit K</fullName>
    </alternativeName>
</protein>
<dbReference type="InterPro" id="IPR001133">
    <property type="entry name" value="NADH_UbQ_OxRdtase_chain4L/K"/>
</dbReference>
<dbReference type="FunFam" id="1.10.287.3510:FF:000001">
    <property type="entry name" value="NADH-quinone oxidoreductase subunit K"/>
    <property type="match status" value="1"/>
</dbReference>
<comment type="subcellular location">
    <subcellularLocation>
        <location evidence="10">Cell membrane</location>
        <topology evidence="10">Multi-pass membrane protein</topology>
    </subcellularLocation>
    <subcellularLocation>
        <location evidence="2">Membrane</location>
        <topology evidence="2">Multi-pass membrane protein</topology>
    </subcellularLocation>
</comment>
<dbReference type="Gene3D" id="1.10.287.3510">
    <property type="match status" value="1"/>
</dbReference>
<evidence type="ECO:0000256" key="3">
    <source>
        <dbReference type="ARBA" id="ARBA00010519"/>
    </source>
</evidence>
<sequence length="104" mass="11348">MMTAVPLLHLLVLGAVLFCLGLAIVLTKRHAIAVLMGIELLFNAANLNLVAFAQYDPERLQGQVYSLFVMLIAAAETAVALAIVLQVFKWFKTAHVQDIDQLNG</sequence>
<dbReference type="InterPro" id="IPR039428">
    <property type="entry name" value="NUOK/Mnh_C1-like"/>
</dbReference>
<dbReference type="EC" id="7.1.1.-" evidence="10"/>
<feature type="transmembrane region" description="Helical" evidence="10">
    <location>
        <begin position="33"/>
        <end position="53"/>
    </location>
</feature>
<feature type="transmembrane region" description="Helical" evidence="10">
    <location>
        <begin position="65"/>
        <end position="88"/>
    </location>
</feature>
<keyword evidence="10" id="KW-1003">Cell membrane</keyword>
<name>A0A6P1P3Z5_9BACT</name>
<organism evidence="11 12">
    <name type="scientific">Nibribacter ruber</name>
    <dbReference type="NCBI Taxonomy" id="2698458"/>
    <lineage>
        <taxon>Bacteria</taxon>
        <taxon>Pseudomonadati</taxon>
        <taxon>Bacteroidota</taxon>
        <taxon>Cytophagia</taxon>
        <taxon>Cytophagales</taxon>
        <taxon>Hymenobacteraceae</taxon>
        <taxon>Nibribacter</taxon>
    </lineage>
</organism>
<comment type="subunit">
    <text evidence="10">NDH-1 is composed of 14 different subunits. Subunits NuoA, H, J, K, L, M, N constitute the membrane sector of the complex.</text>
</comment>
<keyword evidence="7 10" id="KW-1278">Translocase</keyword>
<keyword evidence="12" id="KW-1185">Reference proteome</keyword>
<evidence type="ECO:0000256" key="5">
    <source>
        <dbReference type="ARBA" id="ARBA00022692"/>
    </source>
</evidence>
<comment type="catalytic activity">
    <reaction evidence="10">
        <text>a quinone + NADH + 5 H(+)(in) = a quinol + NAD(+) + 4 H(+)(out)</text>
        <dbReference type="Rhea" id="RHEA:57888"/>
        <dbReference type="ChEBI" id="CHEBI:15378"/>
        <dbReference type="ChEBI" id="CHEBI:24646"/>
        <dbReference type="ChEBI" id="CHEBI:57540"/>
        <dbReference type="ChEBI" id="CHEBI:57945"/>
        <dbReference type="ChEBI" id="CHEBI:132124"/>
    </reaction>
</comment>
<dbReference type="PANTHER" id="PTHR11434">
    <property type="entry name" value="NADH-UBIQUINONE OXIDOREDUCTASE SUBUNIT ND4L"/>
    <property type="match status" value="1"/>
</dbReference>
<dbReference type="GO" id="GO:0005886">
    <property type="term" value="C:plasma membrane"/>
    <property type="evidence" value="ECO:0007669"/>
    <property type="project" value="UniProtKB-SubCell"/>
</dbReference>
<proteinExistence type="inferred from homology"/>
<evidence type="ECO:0000256" key="4">
    <source>
        <dbReference type="ARBA" id="ARBA00022448"/>
    </source>
</evidence>
<evidence type="ECO:0000256" key="7">
    <source>
        <dbReference type="ARBA" id="ARBA00022967"/>
    </source>
</evidence>
<evidence type="ECO:0000256" key="8">
    <source>
        <dbReference type="ARBA" id="ARBA00022989"/>
    </source>
</evidence>
<keyword evidence="4 10" id="KW-0813">Transport</keyword>
<evidence type="ECO:0000313" key="12">
    <source>
        <dbReference type="Proteomes" id="UP000464214"/>
    </source>
</evidence>
<evidence type="ECO:0000256" key="1">
    <source>
        <dbReference type="ARBA" id="ARBA00002378"/>
    </source>
</evidence>
<accession>A0A6P1P3Z5</accession>
<dbReference type="NCBIfam" id="NF004320">
    <property type="entry name" value="PRK05715.1-2"/>
    <property type="match status" value="1"/>
</dbReference>
<comment type="similarity">
    <text evidence="3 10">Belongs to the complex I subunit 4L family.</text>
</comment>
<dbReference type="Pfam" id="PF00420">
    <property type="entry name" value="Oxidored_q2"/>
    <property type="match status" value="1"/>
</dbReference>
<evidence type="ECO:0000256" key="6">
    <source>
        <dbReference type="ARBA" id="ARBA00022719"/>
    </source>
</evidence>
<dbReference type="AlphaFoldDB" id="A0A6P1P3Z5"/>
<feature type="transmembrane region" description="Helical" evidence="10">
    <location>
        <begin position="6"/>
        <end position="26"/>
    </location>
</feature>
<dbReference type="PANTHER" id="PTHR11434:SF16">
    <property type="entry name" value="NADH-UBIQUINONE OXIDOREDUCTASE CHAIN 4L"/>
    <property type="match status" value="1"/>
</dbReference>
<evidence type="ECO:0000256" key="9">
    <source>
        <dbReference type="ARBA" id="ARBA00023136"/>
    </source>
</evidence>
<evidence type="ECO:0000256" key="10">
    <source>
        <dbReference type="HAMAP-Rule" id="MF_01456"/>
    </source>
</evidence>
<keyword evidence="6 10" id="KW-0874">Quinone</keyword>
<keyword evidence="5 10" id="KW-0812">Transmembrane</keyword>
<dbReference type="EMBL" id="CP047897">
    <property type="protein sequence ID" value="QHL89174.1"/>
    <property type="molecule type" value="Genomic_DNA"/>
</dbReference>